<comment type="caution">
    <text evidence="2">The sequence shown here is derived from an EMBL/GenBank/DDBJ whole genome shotgun (WGS) entry which is preliminary data.</text>
</comment>
<feature type="compositionally biased region" description="Basic and acidic residues" evidence="1">
    <location>
        <begin position="8"/>
        <end position="20"/>
    </location>
</feature>
<gene>
    <name evidence="2" type="ORF">I7X39_21685</name>
</gene>
<dbReference type="AlphaFoldDB" id="A0A931J684"/>
<evidence type="ECO:0000256" key="1">
    <source>
        <dbReference type="SAM" id="MobiDB-lite"/>
    </source>
</evidence>
<dbReference type="Proteomes" id="UP000613266">
    <property type="component" value="Unassembled WGS sequence"/>
</dbReference>
<sequence length="292" mass="31210">MARGGPADGEHQARDGDGEHLQHRVQRRVLGQAAAGFTGRQHQRHQQQQGQQAHGGQALQGFGAVAAVHHRLILRAAPGLPYSAPALSSAPRTVLLCPAHLFPGLLLAACLSACTSTQLPRVGGRPDPVYTRETFQADEKHSRLFDAPPEEACEGARRALLSQGYVISRADAGLVQGAKRFQPEGEVHVEISFHIVCAREGERTATLFVSAQQDKYVLKKNPNAASIGVSALGSISVPVGATEDSLVKVASETIPAGSFYDRFFSLVHRMVKSQADERQVGTPAQSLDPPSK</sequence>
<feature type="region of interest" description="Disordered" evidence="1">
    <location>
        <begin position="1"/>
        <end position="20"/>
    </location>
</feature>
<name>A0A931J684_9BURK</name>
<protein>
    <submittedName>
        <fullName evidence="2">DUF2242 domain-containing protein</fullName>
    </submittedName>
</protein>
<dbReference type="InterPro" id="IPR018718">
    <property type="entry name" value="DUF2242"/>
</dbReference>
<organism evidence="2 3">
    <name type="scientific">Inhella proteolytica</name>
    <dbReference type="NCBI Taxonomy" id="2795029"/>
    <lineage>
        <taxon>Bacteria</taxon>
        <taxon>Pseudomonadati</taxon>
        <taxon>Pseudomonadota</taxon>
        <taxon>Betaproteobacteria</taxon>
        <taxon>Burkholderiales</taxon>
        <taxon>Sphaerotilaceae</taxon>
        <taxon>Inhella</taxon>
    </lineage>
</organism>
<dbReference type="EMBL" id="JAEDAK010000024">
    <property type="protein sequence ID" value="MBH9579518.1"/>
    <property type="molecule type" value="Genomic_DNA"/>
</dbReference>
<dbReference type="Pfam" id="PF10001">
    <property type="entry name" value="DUF2242"/>
    <property type="match status" value="1"/>
</dbReference>
<evidence type="ECO:0000313" key="2">
    <source>
        <dbReference type="EMBL" id="MBH9579518.1"/>
    </source>
</evidence>
<proteinExistence type="predicted"/>
<accession>A0A931J684</accession>
<feature type="region of interest" description="Disordered" evidence="1">
    <location>
        <begin position="36"/>
        <end position="56"/>
    </location>
</feature>
<feature type="compositionally biased region" description="Low complexity" evidence="1">
    <location>
        <begin position="46"/>
        <end position="56"/>
    </location>
</feature>
<reference evidence="2" key="1">
    <citation type="submission" date="2020-12" db="EMBL/GenBank/DDBJ databases">
        <title>The genome sequence of Inhella sp. 1Y17.</title>
        <authorList>
            <person name="Liu Y."/>
        </authorList>
    </citation>
    <scope>NUCLEOTIDE SEQUENCE</scope>
    <source>
        <strain evidence="2">1Y17</strain>
    </source>
</reference>
<evidence type="ECO:0000313" key="3">
    <source>
        <dbReference type="Proteomes" id="UP000613266"/>
    </source>
</evidence>
<keyword evidence="3" id="KW-1185">Reference proteome</keyword>